<dbReference type="Proteomes" id="UP000051139">
    <property type="component" value="Unassembled WGS sequence"/>
</dbReference>
<reference evidence="3 6" key="2">
    <citation type="submission" date="2019-07" db="EMBL/GenBank/DDBJ databases">
        <title>Whole genome shotgun sequence of Lactobacillus siliginis NBRC 101315.</title>
        <authorList>
            <person name="Hosoyama A."/>
            <person name="Uohara A."/>
            <person name="Ohji S."/>
            <person name="Ichikawa N."/>
        </authorList>
    </citation>
    <scope>NUCLEOTIDE SEQUENCE [LARGE SCALE GENOMIC DNA]</scope>
    <source>
        <strain evidence="3 6">NBRC 101315</strain>
    </source>
</reference>
<keyword evidence="1" id="KW-0233">DNA recombination</keyword>
<dbReference type="InterPro" id="IPR025246">
    <property type="entry name" value="IS30-like_HTH"/>
</dbReference>
<accession>A0A0R2KTW6</accession>
<dbReference type="GO" id="GO:0015074">
    <property type="term" value="P:DNA integration"/>
    <property type="evidence" value="ECO:0007669"/>
    <property type="project" value="InterPro"/>
</dbReference>
<evidence type="ECO:0000313" key="5">
    <source>
        <dbReference type="Proteomes" id="UP000051139"/>
    </source>
</evidence>
<dbReference type="InterPro" id="IPR051917">
    <property type="entry name" value="Transposase-Integrase"/>
</dbReference>
<dbReference type="EMBL" id="JQCB01000038">
    <property type="protein sequence ID" value="KRN92926.1"/>
    <property type="molecule type" value="Genomic_DNA"/>
</dbReference>
<dbReference type="GO" id="GO:0006310">
    <property type="term" value="P:DNA recombination"/>
    <property type="evidence" value="ECO:0007669"/>
    <property type="project" value="UniProtKB-KW"/>
</dbReference>
<dbReference type="Proteomes" id="UP000321429">
    <property type="component" value="Unassembled WGS sequence"/>
</dbReference>
<comment type="caution">
    <text evidence="4">The sequence shown here is derived from an EMBL/GenBank/DDBJ whole genome shotgun (WGS) entry which is preliminary data.</text>
</comment>
<protein>
    <submittedName>
        <fullName evidence="3">IS30 family transposase</fullName>
    </submittedName>
    <submittedName>
        <fullName evidence="4">Integrase catalytic region</fullName>
    </submittedName>
</protein>
<reference evidence="4 5" key="1">
    <citation type="journal article" date="2015" name="Genome Announc.">
        <title>Expanding the biotechnology potential of lactobacilli through comparative genomics of 213 strains and associated genera.</title>
        <authorList>
            <person name="Sun Z."/>
            <person name="Harris H.M."/>
            <person name="McCann A."/>
            <person name="Guo C."/>
            <person name="Argimon S."/>
            <person name="Zhang W."/>
            <person name="Yang X."/>
            <person name="Jeffery I.B."/>
            <person name="Cooney J.C."/>
            <person name="Kagawa T.F."/>
            <person name="Liu W."/>
            <person name="Song Y."/>
            <person name="Salvetti E."/>
            <person name="Wrobel A."/>
            <person name="Rasinkangas P."/>
            <person name="Parkhill J."/>
            <person name="Rea M.C."/>
            <person name="O'Sullivan O."/>
            <person name="Ritari J."/>
            <person name="Douillard F.P."/>
            <person name="Paul Ross R."/>
            <person name="Yang R."/>
            <person name="Briner A.E."/>
            <person name="Felis G.E."/>
            <person name="de Vos W.M."/>
            <person name="Barrangou R."/>
            <person name="Klaenhammer T.R."/>
            <person name="Caufield P.W."/>
            <person name="Cui Y."/>
            <person name="Zhang H."/>
            <person name="O'Toole P.W."/>
        </authorList>
    </citation>
    <scope>NUCLEOTIDE SEQUENCE [LARGE SCALE GENOMIC DNA]</scope>
    <source>
        <strain evidence="4 5">DSM 22696</strain>
    </source>
</reference>
<name>A0A0R2KTW6_9LACO</name>
<dbReference type="PANTHER" id="PTHR10948:SF23">
    <property type="entry name" value="TRANSPOSASE INSI FOR INSERTION SEQUENCE ELEMENT IS30A-RELATED"/>
    <property type="match status" value="1"/>
</dbReference>
<dbReference type="RefSeq" id="WP_057811765.1">
    <property type="nucleotide sequence ID" value="NZ_BJUD01000109.1"/>
</dbReference>
<evidence type="ECO:0000259" key="2">
    <source>
        <dbReference type="PROSITE" id="PS50994"/>
    </source>
</evidence>
<evidence type="ECO:0000313" key="4">
    <source>
        <dbReference type="EMBL" id="KRN92926.1"/>
    </source>
</evidence>
<dbReference type="OrthoDB" id="9781678at2"/>
<dbReference type="PROSITE" id="PS50994">
    <property type="entry name" value="INTEGRASE"/>
    <property type="match status" value="1"/>
</dbReference>
<dbReference type="InterPro" id="IPR001584">
    <property type="entry name" value="Integrase_cat-core"/>
</dbReference>
<dbReference type="InterPro" id="IPR036397">
    <property type="entry name" value="RNaseH_sf"/>
</dbReference>
<gene>
    <name evidence="4" type="ORF">IV55_GL001286</name>
    <name evidence="3" type="ORF">LSI01_19980</name>
</gene>
<dbReference type="AlphaFoldDB" id="A0A0R2KTW6"/>
<dbReference type="EMBL" id="BJUD01000109">
    <property type="protein sequence ID" value="GEK29687.1"/>
    <property type="molecule type" value="Genomic_DNA"/>
</dbReference>
<evidence type="ECO:0000313" key="6">
    <source>
        <dbReference type="Proteomes" id="UP000321429"/>
    </source>
</evidence>
<dbReference type="GO" id="GO:0004803">
    <property type="term" value="F:transposase activity"/>
    <property type="evidence" value="ECO:0007669"/>
    <property type="project" value="TreeGrafter"/>
</dbReference>
<dbReference type="Gene3D" id="3.30.420.10">
    <property type="entry name" value="Ribonuclease H-like superfamily/Ribonuclease H"/>
    <property type="match status" value="1"/>
</dbReference>
<evidence type="ECO:0000256" key="1">
    <source>
        <dbReference type="ARBA" id="ARBA00023172"/>
    </source>
</evidence>
<sequence length="331" mass="38876">MSYHHLTIYERESILIGRIRGDSIRKIAQKLQRNPSTILREIRRGRSGRHEYSPTRAQNKYLRLRKKCHKPALLPLDPKLRVLIGHYIEKKHWSPDEISHRFKIEGAANISATTIYRDINRYNLGRPKTRRGDYGLRGFLRHRGKTRHPKGQLRQKRPEVNYIPIQERPNFINNRTRIGDWELDTVLGKTAESLLVTLVERKTRYSLIGRAKSKTALEINRVVFELLSTIPKEFVLSITPDHGTEFLMLDEISDDLSAVIYWPDTYSPQQRGTNENTNGLIREYFPRNQSIDLRTNDDIKSCQESLNRRPRRVLNYSTPSEIFFDKVLHLV</sequence>
<dbReference type="PANTHER" id="PTHR10948">
    <property type="entry name" value="TRANSPOSASE"/>
    <property type="match status" value="1"/>
</dbReference>
<evidence type="ECO:0000313" key="3">
    <source>
        <dbReference type="EMBL" id="GEK29687.1"/>
    </source>
</evidence>
<dbReference type="Pfam" id="PF13936">
    <property type="entry name" value="HTH_38"/>
    <property type="match status" value="1"/>
</dbReference>
<dbReference type="PATRIC" id="fig|348151.3.peg.1323"/>
<dbReference type="InterPro" id="IPR012337">
    <property type="entry name" value="RNaseH-like_sf"/>
</dbReference>
<feature type="domain" description="Integrase catalytic" evidence="2">
    <location>
        <begin position="165"/>
        <end position="327"/>
    </location>
</feature>
<organism evidence="4 5">
    <name type="scientific">Furfurilactobacillus siliginis</name>
    <dbReference type="NCBI Taxonomy" id="348151"/>
    <lineage>
        <taxon>Bacteria</taxon>
        <taxon>Bacillati</taxon>
        <taxon>Bacillota</taxon>
        <taxon>Bacilli</taxon>
        <taxon>Lactobacillales</taxon>
        <taxon>Lactobacillaceae</taxon>
        <taxon>Furfurilactobacillus</taxon>
    </lineage>
</organism>
<keyword evidence="5" id="KW-1185">Reference proteome</keyword>
<proteinExistence type="predicted"/>
<dbReference type="GO" id="GO:0032196">
    <property type="term" value="P:transposition"/>
    <property type="evidence" value="ECO:0007669"/>
    <property type="project" value="TreeGrafter"/>
</dbReference>
<dbReference type="GO" id="GO:0005829">
    <property type="term" value="C:cytosol"/>
    <property type="evidence" value="ECO:0007669"/>
    <property type="project" value="TreeGrafter"/>
</dbReference>
<dbReference type="InterPro" id="IPR053392">
    <property type="entry name" value="Transposase_IS30-like"/>
</dbReference>
<dbReference type="GO" id="GO:0003676">
    <property type="term" value="F:nucleic acid binding"/>
    <property type="evidence" value="ECO:0007669"/>
    <property type="project" value="InterPro"/>
</dbReference>
<dbReference type="NCBIfam" id="NF033563">
    <property type="entry name" value="transpos_IS30"/>
    <property type="match status" value="1"/>
</dbReference>
<dbReference type="SUPFAM" id="SSF53098">
    <property type="entry name" value="Ribonuclease H-like"/>
    <property type="match status" value="1"/>
</dbReference>